<dbReference type="RefSeq" id="WP_168040349.1">
    <property type="nucleotide sequence ID" value="NZ_JAATJH010000011.1"/>
</dbReference>
<evidence type="ECO:0000313" key="2">
    <source>
        <dbReference type="EMBL" id="NJC28382.1"/>
    </source>
</evidence>
<dbReference type="SUPFAM" id="SSF53335">
    <property type="entry name" value="S-adenosyl-L-methionine-dependent methyltransferases"/>
    <property type="match status" value="1"/>
</dbReference>
<dbReference type="Pfam" id="PF13679">
    <property type="entry name" value="Methyltransf_32"/>
    <property type="match status" value="1"/>
</dbReference>
<proteinExistence type="predicted"/>
<dbReference type="CDD" id="cd02440">
    <property type="entry name" value="AdoMet_MTases"/>
    <property type="match status" value="1"/>
</dbReference>
<dbReference type="GO" id="GO:0032259">
    <property type="term" value="P:methylation"/>
    <property type="evidence" value="ECO:0007669"/>
    <property type="project" value="UniProtKB-KW"/>
</dbReference>
<evidence type="ECO:0000259" key="1">
    <source>
        <dbReference type="Pfam" id="PF13679"/>
    </source>
</evidence>
<keyword evidence="3" id="KW-1185">Reference proteome</keyword>
<dbReference type="PANTHER" id="PTHR13369">
    <property type="match status" value="1"/>
</dbReference>
<dbReference type="PANTHER" id="PTHR13369:SF3">
    <property type="entry name" value="METHYLTRANSFERASE DOMAIN-CONTAINING PROTEIN"/>
    <property type="match status" value="1"/>
</dbReference>
<dbReference type="InterPro" id="IPR029063">
    <property type="entry name" value="SAM-dependent_MTases_sf"/>
</dbReference>
<name>A0ABX0XI25_9BACT</name>
<sequence length="408" mass="45684">MALSPQLHQFWTAARVTIQARELVKITLAKPARKSTDKPKNLYARLVEIKGQTVLQINHRYHDREEVKNYDITEGLGILRTKLGFEYLSGDLFTVHDHVSVVVSRKGNARIRSQNNLLGGPTDAAASSSDEPALVAKPIVQPHDRAKHRDITADKPYLRSLGITNKEGVVLPAGKRKFKQINKFVEIIDNLVKEHPLKAGAHVVDMGSGSGYLTFALYDHLVNTLKSNVRVTGVELRPKLVDKCREIAEENKFTDLRFVEGYIDTYKPASIEMLIALHACDTATDDALYQGLLKQAEIMVVAPCCQKQVRRDMDVPADLKPLLNNGILLERQAAMLTDGLRALILETQGYKTKLFEFIPLEHTAKNVMITAIRVPTKSGREQTESKIAKLKETFGVTKHRLTDLIAQR</sequence>
<organism evidence="2 3">
    <name type="scientific">Neolewinella antarctica</name>
    <dbReference type="NCBI Taxonomy" id="442734"/>
    <lineage>
        <taxon>Bacteria</taxon>
        <taxon>Pseudomonadati</taxon>
        <taxon>Bacteroidota</taxon>
        <taxon>Saprospiria</taxon>
        <taxon>Saprospirales</taxon>
        <taxon>Lewinellaceae</taxon>
        <taxon>Neolewinella</taxon>
    </lineage>
</organism>
<gene>
    <name evidence="2" type="ORF">GGR27_003905</name>
</gene>
<dbReference type="Proteomes" id="UP000770785">
    <property type="component" value="Unassembled WGS sequence"/>
</dbReference>
<keyword evidence="2" id="KW-0489">Methyltransferase</keyword>
<keyword evidence="2" id="KW-0808">Transferase</keyword>
<dbReference type="Gene3D" id="3.40.50.150">
    <property type="entry name" value="Vaccinia Virus protein VP39"/>
    <property type="match status" value="1"/>
</dbReference>
<dbReference type="GO" id="GO:0008168">
    <property type="term" value="F:methyltransferase activity"/>
    <property type="evidence" value="ECO:0007669"/>
    <property type="project" value="UniProtKB-KW"/>
</dbReference>
<comment type="caution">
    <text evidence="2">The sequence shown here is derived from an EMBL/GenBank/DDBJ whole genome shotgun (WGS) entry which is preliminary data.</text>
</comment>
<reference evidence="2 3" key="1">
    <citation type="submission" date="2020-03" db="EMBL/GenBank/DDBJ databases">
        <title>Genomic Encyclopedia of Type Strains, Phase IV (KMG-IV): sequencing the most valuable type-strain genomes for metagenomic binning, comparative biology and taxonomic classification.</title>
        <authorList>
            <person name="Goeker M."/>
        </authorList>
    </citation>
    <scope>NUCLEOTIDE SEQUENCE [LARGE SCALE GENOMIC DNA]</scope>
    <source>
        <strain evidence="2 3">DSM 105096</strain>
    </source>
</reference>
<evidence type="ECO:0000313" key="3">
    <source>
        <dbReference type="Proteomes" id="UP000770785"/>
    </source>
</evidence>
<dbReference type="EMBL" id="JAATJH010000011">
    <property type="protein sequence ID" value="NJC28382.1"/>
    <property type="molecule type" value="Genomic_DNA"/>
</dbReference>
<accession>A0ABX0XI25</accession>
<protein>
    <submittedName>
        <fullName evidence="2">SAM-dependent methyltransferase</fullName>
    </submittedName>
</protein>
<feature type="domain" description="Methyltransferase" evidence="1">
    <location>
        <begin position="176"/>
        <end position="311"/>
    </location>
</feature>
<dbReference type="InterPro" id="IPR025714">
    <property type="entry name" value="Methyltranfer_dom"/>
</dbReference>